<evidence type="ECO:0000313" key="2">
    <source>
        <dbReference type="Proteomes" id="UP000765509"/>
    </source>
</evidence>
<name>A0A9Q3GL31_9BASI</name>
<reference evidence="1" key="1">
    <citation type="submission" date="2021-03" db="EMBL/GenBank/DDBJ databases">
        <title>Draft genome sequence of rust myrtle Austropuccinia psidii MF-1, a brazilian biotype.</title>
        <authorList>
            <person name="Quecine M.C."/>
            <person name="Pachon D.M.R."/>
            <person name="Bonatelli M.L."/>
            <person name="Correr F.H."/>
            <person name="Franceschini L.M."/>
            <person name="Leite T.F."/>
            <person name="Margarido G.R.A."/>
            <person name="Almeida C.A."/>
            <person name="Ferrarezi J.A."/>
            <person name="Labate C.A."/>
        </authorList>
    </citation>
    <scope>NUCLEOTIDE SEQUENCE</scope>
    <source>
        <strain evidence="1">MF-1</strain>
    </source>
</reference>
<accession>A0A9Q3GL31</accession>
<keyword evidence="2" id="KW-1185">Reference proteome</keyword>
<gene>
    <name evidence="1" type="ORF">O181_011203</name>
</gene>
<sequence length="172" mass="20084">MDNTFEYAKQKWEKSHKAPELKVGYLVLVSTLNLKNIQGTKKLEYFCVGSFVIVSLHRTKSVQVGVSGQLENKHPTFSVSLIKSYQQDYTELFPLRNLTLLTVTLVEQNEESGIKKFIKERRLRGQNQIKYLVRYRNTVHENDWLAESDIPDPDKHLRRFSNGRRPKASIFI</sequence>
<evidence type="ECO:0000313" key="1">
    <source>
        <dbReference type="EMBL" id="MBW0471488.1"/>
    </source>
</evidence>
<organism evidence="1 2">
    <name type="scientific">Austropuccinia psidii MF-1</name>
    <dbReference type="NCBI Taxonomy" id="1389203"/>
    <lineage>
        <taxon>Eukaryota</taxon>
        <taxon>Fungi</taxon>
        <taxon>Dikarya</taxon>
        <taxon>Basidiomycota</taxon>
        <taxon>Pucciniomycotina</taxon>
        <taxon>Pucciniomycetes</taxon>
        <taxon>Pucciniales</taxon>
        <taxon>Sphaerophragmiaceae</taxon>
        <taxon>Austropuccinia</taxon>
    </lineage>
</organism>
<comment type="caution">
    <text evidence="1">The sequence shown here is derived from an EMBL/GenBank/DDBJ whole genome shotgun (WGS) entry which is preliminary data.</text>
</comment>
<protein>
    <recommendedName>
        <fullName evidence="3">Chromo domain-containing protein</fullName>
    </recommendedName>
</protein>
<dbReference type="Proteomes" id="UP000765509">
    <property type="component" value="Unassembled WGS sequence"/>
</dbReference>
<evidence type="ECO:0008006" key="3">
    <source>
        <dbReference type="Google" id="ProtNLM"/>
    </source>
</evidence>
<proteinExistence type="predicted"/>
<dbReference type="EMBL" id="AVOT02002777">
    <property type="protein sequence ID" value="MBW0471488.1"/>
    <property type="molecule type" value="Genomic_DNA"/>
</dbReference>
<dbReference type="OrthoDB" id="3268967at2759"/>
<dbReference type="AlphaFoldDB" id="A0A9Q3GL31"/>